<organism evidence="1 2">
    <name type="scientific">Roseococcus pinisoli</name>
    <dbReference type="NCBI Taxonomy" id="2835040"/>
    <lineage>
        <taxon>Bacteria</taxon>
        <taxon>Pseudomonadati</taxon>
        <taxon>Pseudomonadota</taxon>
        <taxon>Alphaproteobacteria</taxon>
        <taxon>Acetobacterales</taxon>
        <taxon>Roseomonadaceae</taxon>
        <taxon>Roseococcus</taxon>
    </lineage>
</organism>
<dbReference type="InterPro" id="IPR029058">
    <property type="entry name" value="AB_hydrolase_fold"/>
</dbReference>
<accession>A0ABS5QIX1</accession>
<proteinExistence type="predicted"/>
<dbReference type="SUPFAM" id="SSF53474">
    <property type="entry name" value="alpha/beta-Hydrolases"/>
    <property type="match status" value="1"/>
</dbReference>
<protein>
    <recommendedName>
        <fullName evidence="3">Dienelactone hydrolase</fullName>
    </recommendedName>
</protein>
<evidence type="ECO:0008006" key="3">
    <source>
        <dbReference type="Google" id="ProtNLM"/>
    </source>
</evidence>
<comment type="caution">
    <text evidence="1">The sequence shown here is derived from an EMBL/GenBank/DDBJ whole genome shotgun (WGS) entry which is preliminary data.</text>
</comment>
<gene>
    <name evidence="1" type="ORF">KHU32_21480</name>
</gene>
<dbReference type="RefSeq" id="WP_213672224.1">
    <property type="nucleotide sequence ID" value="NZ_JAHCDA010000005.1"/>
</dbReference>
<dbReference type="Proteomes" id="UP000766336">
    <property type="component" value="Unassembled WGS sequence"/>
</dbReference>
<keyword evidence="2" id="KW-1185">Reference proteome</keyword>
<evidence type="ECO:0000313" key="1">
    <source>
        <dbReference type="EMBL" id="MBS7813527.1"/>
    </source>
</evidence>
<sequence>MKHILAAAVLAALSMGAPRAEGSERFPPHDHPAIIGVLSLPHAPAEERAAAVLVLPDTLGPDRRADPYVDALNAAGLMVLEVDLEAVAETAQLSLTDAAALVLQELERDPRVVEGRIALLGFGAGGRAALQVSGDVARVALYPGCAGLGPLPEAPRLIVHGDADAANRPEDCQRLGGARTEIPGAGYAWDRPPHGAEGPVLLPRPDGPGRLPATPHPDFWDLSVPLVTTWLTRELRHAE</sequence>
<reference evidence="1 2" key="1">
    <citation type="submission" date="2021-05" db="EMBL/GenBank/DDBJ databases">
        <title>Roseococcus sp. XZZS9, whole genome shotgun sequencing project.</title>
        <authorList>
            <person name="Zhao G."/>
            <person name="Shen L."/>
        </authorList>
    </citation>
    <scope>NUCLEOTIDE SEQUENCE [LARGE SCALE GENOMIC DNA]</scope>
    <source>
        <strain evidence="1 2">XZZS9</strain>
    </source>
</reference>
<evidence type="ECO:0000313" key="2">
    <source>
        <dbReference type="Proteomes" id="UP000766336"/>
    </source>
</evidence>
<name>A0ABS5QIX1_9PROT</name>
<dbReference type="EMBL" id="JAHCDA010000005">
    <property type="protein sequence ID" value="MBS7813527.1"/>
    <property type="molecule type" value="Genomic_DNA"/>
</dbReference>
<dbReference type="Gene3D" id="3.40.50.1820">
    <property type="entry name" value="alpha/beta hydrolase"/>
    <property type="match status" value="1"/>
</dbReference>